<evidence type="ECO:0000313" key="3">
    <source>
        <dbReference type="Proteomes" id="UP000266720"/>
    </source>
</evidence>
<gene>
    <name evidence="2" type="ORF">TCARB_0353</name>
</gene>
<dbReference type="AlphaFoldDB" id="A0A3G1A7V6"/>
<name>A0A3G1A7V6_9CREN</name>
<dbReference type="RefSeq" id="WP_052886528.1">
    <property type="nucleotide sequence ID" value="NZ_CP007493.1"/>
</dbReference>
<feature type="compositionally biased region" description="Basic and acidic residues" evidence="1">
    <location>
        <begin position="122"/>
        <end position="145"/>
    </location>
</feature>
<evidence type="ECO:0000256" key="1">
    <source>
        <dbReference type="SAM" id="MobiDB-lite"/>
    </source>
</evidence>
<dbReference type="InterPro" id="IPR054264">
    <property type="entry name" value="PBP2"/>
</dbReference>
<dbReference type="KEGG" id="tcb:TCARB_0353"/>
<dbReference type="GeneID" id="25405811"/>
<sequence>MEEITELTRELSEYIKQKKRVSAEELVSWSKNKGLSSVILYIVVQELLKDRSFQATTDKIIIDEIFHIEVPTSLYYLEATAEKTPIQPKQIALREEKKKQRKTSVKKPAKGPSLLAFLEQQEEPKESENDQDMEKPEEEPLHEPEQLTELPPSRQNEPQIFTFDNRREPEPPQQTRAAEPVMFQDLEITSDLETAIRYLGKYWSVGRLRLIDDLMGMGVKDPIKVINELARKGLIEITELDVVNAKKELIEVAKSYLKEKNIADIFST</sequence>
<evidence type="ECO:0000313" key="2">
    <source>
        <dbReference type="EMBL" id="AJB41427.1"/>
    </source>
</evidence>
<feature type="region of interest" description="Disordered" evidence="1">
    <location>
        <begin position="88"/>
        <end position="157"/>
    </location>
</feature>
<protein>
    <submittedName>
        <fullName evidence="2">Uncharacterized protein</fullName>
    </submittedName>
</protein>
<organism evidence="2 3">
    <name type="scientific">Thermofilum adornatum 1505</name>
    <dbReference type="NCBI Taxonomy" id="697581"/>
    <lineage>
        <taxon>Archaea</taxon>
        <taxon>Thermoproteota</taxon>
        <taxon>Thermoprotei</taxon>
        <taxon>Thermofilales</taxon>
        <taxon>Thermofilaceae</taxon>
        <taxon>Thermofilum</taxon>
    </lineage>
</organism>
<reference evidence="3" key="1">
    <citation type="book" date="2010" name="EXTREMOPHILES" publisher="0:0-0">
        <title>Complete genome sequences of ten hyperthermophilic archaea reveal their metabolic capabilities and possible ecological roles.</title>
        <editorList>
            <person name="?"/>
        </editorList>
        <authorList>
            <person name="Ravin N.V."/>
            <person name="Mardanov A.V."/>
            <person name="Bonch-Osmolovskaya E.A."/>
            <person name="Skryabin K.G."/>
        </authorList>
    </citation>
    <scope>NUCLEOTIDE SEQUENCE [LARGE SCALE GENOMIC DNA]</scope>
    <source>
        <strain evidence="3">1505</strain>
    </source>
</reference>
<proteinExistence type="predicted"/>
<dbReference type="Proteomes" id="UP000266720">
    <property type="component" value="Chromosome"/>
</dbReference>
<feature type="compositionally biased region" description="Basic residues" evidence="1">
    <location>
        <begin position="99"/>
        <end position="109"/>
    </location>
</feature>
<dbReference type="EMBL" id="CP007493">
    <property type="protein sequence ID" value="AJB41427.1"/>
    <property type="molecule type" value="Genomic_DNA"/>
</dbReference>
<accession>A0A3G1A7V6</accession>
<dbReference type="Pfam" id="PF22511">
    <property type="entry name" value="PBP2"/>
    <property type="match status" value="1"/>
</dbReference>